<organism evidence="1 2">
    <name type="scientific">Thermoanaerobacterium thermosaccharolyticum</name>
    <name type="common">Clostridium thermosaccharolyticum</name>
    <dbReference type="NCBI Taxonomy" id="1517"/>
    <lineage>
        <taxon>Bacteria</taxon>
        <taxon>Bacillati</taxon>
        <taxon>Bacillota</taxon>
        <taxon>Clostridia</taxon>
        <taxon>Thermoanaerobacterales</taxon>
        <taxon>Thermoanaerobacteraceae</taxon>
        <taxon>Thermoanaerobacterium</taxon>
    </lineage>
</organism>
<dbReference type="AlphaFoldDB" id="A0A223HYT9"/>
<dbReference type="EMBL" id="CP016893">
    <property type="protein sequence ID" value="AST57557.1"/>
    <property type="molecule type" value="Genomic_DNA"/>
</dbReference>
<name>A0A223HYT9_THETR</name>
<proteinExistence type="predicted"/>
<protein>
    <submittedName>
        <fullName evidence="1">NADH dehydrogenase subunit 4</fullName>
    </submittedName>
</protein>
<accession>A0A223HYT9</accession>
<dbReference type="Proteomes" id="UP000214975">
    <property type="component" value="Chromosome"/>
</dbReference>
<evidence type="ECO:0000313" key="2">
    <source>
        <dbReference type="Proteomes" id="UP000214975"/>
    </source>
</evidence>
<reference evidence="1 2" key="1">
    <citation type="submission" date="2016-08" db="EMBL/GenBank/DDBJ databases">
        <title>A novel genetic cassette of butanologenic Thermoanaerobacterium thermosaccharolyticum that directly convert cellulose to butanol.</title>
        <authorList>
            <person name="Li T."/>
            <person name="He J."/>
        </authorList>
    </citation>
    <scope>NUCLEOTIDE SEQUENCE [LARGE SCALE GENOMIC DNA]</scope>
    <source>
        <strain evidence="1 2">TG57</strain>
    </source>
</reference>
<evidence type="ECO:0000313" key="1">
    <source>
        <dbReference type="EMBL" id="AST57557.1"/>
    </source>
</evidence>
<gene>
    <name evidence="1" type="ORF">Thert_01530</name>
</gene>
<sequence length="39" mass="4712">MAKMLKKRAKWWQGIVILCRFILLQITKNIEILLNNKQN</sequence>